<dbReference type="PROSITE" id="PS50850">
    <property type="entry name" value="MFS"/>
    <property type="match status" value="1"/>
</dbReference>
<dbReference type="InterPro" id="IPR020846">
    <property type="entry name" value="MFS_dom"/>
</dbReference>
<evidence type="ECO:0000259" key="8">
    <source>
        <dbReference type="PROSITE" id="PS50850"/>
    </source>
</evidence>
<feature type="transmembrane region" description="Helical" evidence="7">
    <location>
        <begin position="188"/>
        <end position="209"/>
    </location>
</feature>
<feature type="transmembrane region" description="Helical" evidence="7">
    <location>
        <begin position="392"/>
        <end position="411"/>
    </location>
</feature>
<dbReference type="OrthoDB" id="2130629at2759"/>
<feature type="transmembrane region" description="Helical" evidence="7">
    <location>
        <begin position="512"/>
        <end position="530"/>
    </location>
</feature>
<dbReference type="OMA" id="DITSWHA"/>
<evidence type="ECO:0000256" key="3">
    <source>
        <dbReference type="ARBA" id="ARBA00022692"/>
    </source>
</evidence>
<comment type="caution">
    <text evidence="9">The sequence shown here is derived from an EMBL/GenBank/DDBJ whole genome shotgun (WGS) entry which is preliminary data.</text>
</comment>
<gene>
    <name evidence="9" type="ORF">LLEC1_05992</name>
</gene>
<evidence type="ECO:0000256" key="7">
    <source>
        <dbReference type="SAM" id="Phobius"/>
    </source>
</evidence>
<dbReference type="Gene3D" id="1.20.1250.20">
    <property type="entry name" value="MFS general substrate transporter like domains"/>
    <property type="match status" value="1"/>
</dbReference>
<accession>A0A179IGR6</accession>
<dbReference type="GO" id="GO:0022857">
    <property type="term" value="F:transmembrane transporter activity"/>
    <property type="evidence" value="ECO:0007669"/>
    <property type="project" value="InterPro"/>
</dbReference>
<feature type="transmembrane region" description="Helical" evidence="7">
    <location>
        <begin position="423"/>
        <end position="443"/>
    </location>
</feature>
<evidence type="ECO:0000256" key="5">
    <source>
        <dbReference type="ARBA" id="ARBA00023136"/>
    </source>
</evidence>
<proteinExistence type="predicted"/>
<dbReference type="InterPro" id="IPR036259">
    <property type="entry name" value="MFS_trans_sf"/>
</dbReference>
<evidence type="ECO:0000313" key="9">
    <source>
        <dbReference type="EMBL" id="OAR01837.1"/>
    </source>
</evidence>
<feature type="transmembrane region" description="Helical" evidence="7">
    <location>
        <begin position="58"/>
        <end position="85"/>
    </location>
</feature>
<evidence type="ECO:0000256" key="6">
    <source>
        <dbReference type="SAM" id="MobiDB-lite"/>
    </source>
</evidence>
<feature type="transmembrane region" description="Helical" evidence="7">
    <location>
        <begin position="366"/>
        <end position="385"/>
    </location>
</feature>
<feature type="transmembrane region" description="Helical" evidence="7">
    <location>
        <begin position="255"/>
        <end position="272"/>
    </location>
</feature>
<feature type="transmembrane region" description="Helical" evidence="7">
    <location>
        <begin position="326"/>
        <end position="346"/>
    </location>
</feature>
<name>A0A179IGR6_CORDF</name>
<dbReference type="EMBL" id="LUKN01000973">
    <property type="protein sequence ID" value="OAR01837.1"/>
    <property type="molecule type" value="Genomic_DNA"/>
</dbReference>
<feature type="region of interest" description="Disordered" evidence="6">
    <location>
        <begin position="1"/>
        <end position="34"/>
    </location>
</feature>
<evidence type="ECO:0000256" key="4">
    <source>
        <dbReference type="ARBA" id="ARBA00022989"/>
    </source>
</evidence>
<organism evidence="9 10">
    <name type="scientific">Cordyceps confragosa</name>
    <name type="common">Lecanicillium lecanii</name>
    <dbReference type="NCBI Taxonomy" id="2714763"/>
    <lineage>
        <taxon>Eukaryota</taxon>
        <taxon>Fungi</taxon>
        <taxon>Dikarya</taxon>
        <taxon>Ascomycota</taxon>
        <taxon>Pezizomycotina</taxon>
        <taxon>Sordariomycetes</taxon>
        <taxon>Hypocreomycetidae</taxon>
        <taxon>Hypocreales</taxon>
        <taxon>Cordycipitaceae</taxon>
        <taxon>Akanthomyces</taxon>
    </lineage>
</organism>
<dbReference type="Pfam" id="PF07690">
    <property type="entry name" value="MFS_1"/>
    <property type="match status" value="1"/>
</dbReference>
<feature type="transmembrane region" description="Helical" evidence="7">
    <location>
        <begin position="215"/>
        <end position="235"/>
    </location>
</feature>
<reference evidence="9 10" key="1">
    <citation type="submission" date="2016-03" db="EMBL/GenBank/DDBJ databases">
        <title>Fine-scale spatial genetic structure of a fungal parasite of coffee scale insects.</title>
        <authorList>
            <person name="Jackson D."/>
            <person name="Zemenick K.A."/>
            <person name="Malloure B."/>
            <person name="Quandt C.A."/>
            <person name="James T.Y."/>
        </authorList>
    </citation>
    <scope>NUCLEOTIDE SEQUENCE [LARGE SCALE GENOMIC DNA]</scope>
    <source>
        <strain evidence="9 10">UM487</strain>
    </source>
</reference>
<keyword evidence="5 7" id="KW-0472">Membrane</keyword>
<feature type="transmembrane region" description="Helical" evidence="7">
    <location>
        <begin position="284"/>
        <end position="305"/>
    </location>
</feature>
<keyword evidence="2" id="KW-0813">Transport</keyword>
<evidence type="ECO:0000256" key="2">
    <source>
        <dbReference type="ARBA" id="ARBA00022448"/>
    </source>
</evidence>
<dbReference type="Proteomes" id="UP000243081">
    <property type="component" value="Unassembled WGS sequence"/>
</dbReference>
<feature type="transmembrane region" description="Helical" evidence="7">
    <location>
        <begin position="97"/>
        <end position="114"/>
    </location>
</feature>
<dbReference type="PANTHER" id="PTHR42718">
    <property type="entry name" value="MAJOR FACILITATOR SUPERFAMILY MULTIDRUG TRANSPORTER MFSC"/>
    <property type="match status" value="1"/>
</dbReference>
<comment type="subcellular location">
    <subcellularLocation>
        <location evidence="1">Membrane</location>
        <topology evidence="1">Multi-pass membrane protein</topology>
    </subcellularLocation>
</comment>
<feature type="transmembrane region" description="Helical" evidence="7">
    <location>
        <begin position="156"/>
        <end position="176"/>
    </location>
</feature>
<sequence length="540" mass="56808">MPLPPSVPMDQPAEKKTDAVAGDGSTGAVVGNGDTVAPAHEEEALQPTSAELSRAQSIALVAAVSGAGFLNTFSSQAAVITLPTISRDLSIPPGRQQLVISVYGLAFGCFLLLWGRVADVFNKRTIFVVGSVWVTLSTAVTAFAPNEAAFHAFRALQGIGAAANVPTAIGVLGTTFARGKARIYAFSFYSAATPLGSVLGNLLSGFIASYTSWKWVFGVLAILAACVTIAGYFTIPPQKPTALSTDARLLDRLDLLGAVLSTTGLGSLLYVLSTGNQAGWATPWVPVLIVVAVGLIIGFVVWERFLEARNNCPPLLRVSLFRNRDFSASMAVMCMLFASFNGYLVYTTIFYQDYQGLSALQTTLRFIPTGVVGVIMAISIAPLLSRISTVPVLLAGSLATSLSSLLLAVPIPTHTSYFKYGLWAMILATLGADSTTPCLYSIVSHAVSDEYQAVAGAMLNVSMQLGRVLGLAIATATQTAVTAKARHVDVGGDTRVLPWDEASLKGIRAADWLNFSFGISSLVIIAAIFVRSGKPAQNTV</sequence>
<protein>
    <recommendedName>
        <fullName evidence="8">Major facilitator superfamily (MFS) profile domain-containing protein</fullName>
    </recommendedName>
</protein>
<keyword evidence="3 7" id="KW-0812">Transmembrane</keyword>
<evidence type="ECO:0000313" key="10">
    <source>
        <dbReference type="Proteomes" id="UP000243081"/>
    </source>
</evidence>
<dbReference type="AlphaFoldDB" id="A0A179IGR6"/>
<dbReference type="PANTHER" id="PTHR42718:SF9">
    <property type="entry name" value="MAJOR FACILITATOR SUPERFAMILY MULTIDRUG TRANSPORTER MFSC"/>
    <property type="match status" value="1"/>
</dbReference>
<keyword evidence="10" id="KW-1185">Reference proteome</keyword>
<dbReference type="GO" id="GO:0016020">
    <property type="term" value="C:membrane"/>
    <property type="evidence" value="ECO:0007669"/>
    <property type="project" value="UniProtKB-SubCell"/>
</dbReference>
<evidence type="ECO:0000256" key="1">
    <source>
        <dbReference type="ARBA" id="ARBA00004141"/>
    </source>
</evidence>
<dbReference type="SUPFAM" id="SSF103473">
    <property type="entry name" value="MFS general substrate transporter"/>
    <property type="match status" value="2"/>
</dbReference>
<dbReference type="Gene3D" id="1.20.1720.10">
    <property type="entry name" value="Multidrug resistance protein D"/>
    <property type="match status" value="1"/>
</dbReference>
<feature type="transmembrane region" description="Helical" evidence="7">
    <location>
        <begin position="126"/>
        <end position="144"/>
    </location>
</feature>
<dbReference type="InterPro" id="IPR011701">
    <property type="entry name" value="MFS"/>
</dbReference>
<keyword evidence="4 7" id="KW-1133">Transmembrane helix</keyword>
<feature type="domain" description="Major facilitator superfamily (MFS) profile" evidence="8">
    <location>
        <begin position="60"/>
        <end position="538"/>
    </location>
</feature>